<feature type="transmembrane region" description="Helical" evidence="2">
    <location>
        <begin position="40"/>
        <end position="56"/>
    </location>
</feature>
<feature type="transmembrane region" description="Helical" evidence="2">
    <location>
        <begin position="217"/>
        <end position="238"/>
    </location>
</feature>
<name>A0ABU2J9S8_9ACTN</name>
<evidence type="ECO:0008006" key="5">
    <source>
        <dbReference type="Google" id="ProtNLM"/>
    </source>
</evidence>
<keyword evidence="2" id="KW-1133">Transmembrane helix</keyword>
<accession>A0ABU2J9S8</accession>
<keyword evidence="4" id="KW-1185">Reference proteome</keyword>
<feature type="transmembrane region" description="Helical" evidence="2">
    <location>
        <begin position="62"/>
        <end position="81"/>
    </location>
</feature>
<feature type="transmembrane region" description="Helical" evidence="2">
    <location>
        <begin position="132"/>
        <end position="151"/>
    </location>
</feature>
<dbReference type="Proteomes" id="UP001183176">
    <property type="component" value="Unassembled WGS sequence"/>
</dbReference>
<keyword evidence="2" id="KW-0472">Membrane</keyword>
<dbReference type="RefSeq" id="WP_311422894.1">
    <property type="nucleotide sequence ID" value="NZ_JAVREH010000010.1"/>
</dbReference>
<comment type="caution">
    <text evidence="3">The sequence shown here is derived from an EMBL/GenBank/DDBJ whole genome shotgun (WGS) entry which is preliminary data.</text>
</comment>
<feature type="transmembrane region" description="Helical" evidence="2">
    <location>
        <begin position="101"/>
        <end position="120"/>
    </location>
</feature>
<organism evidence="3 4">
    <name type="scientific">Jatrophihabitans lederbergiae</name>
    <dbReference type="NCBI Taxonomy" id="3075547"/>
    <lineage>
        <taxon>Bacteria</taxon>
        <taxon>Bacillati</taxon>
        <taxon>Actinomycetota</taxon>
        <taxon>Actinomycetes</taxon>
        <taxon>Jatrophihabitantales</taxon>
        <taxon>Jatrophihabitantaceae</taxon>
        <taxon>Jatrophihabitans</taxon>
    </lineage>
</organism>
<reference evidence="4" key="1">
    <citation type="submission" date="2023-07" db="EMBL/GenBank/DDBJ databases">
        <title>30 novel species of actinomycetes from the DSMZ collection.</title>
        <authorList>
            <person name="Nouioui I."/>
        </authorList>
    </citation>
    <scope>NUCLEOTIDE SEQUENCE [LARGE SCALE GENOMIC DNA]</scope>
    <source>
        <strain evidence="4">DSM 44399</strain>
    </source>
</reference>
<feature type="region of interest" description="Disordered" evidence="1">
    <location>
        <begin position="1"/>
        <end position="31"/>
    </location>
</feature>
<protein>
    <recommendedName>
        <fullName evidence="5">DUF1345 domain-containing protein</fullName>
    </recommendedName>
</protein>
<gene>
    <name evidence="3" type="ORF">RM423_10070</name>
</gene>
<dbReference type="EMBL" id="JAVREH010000010">
    <property type="protein sequence ID" value="MDT0261740.1"/>
    <property type="molecule type" value="Genomic_DNA"/>
</dbReference>
<sequence>MTDERPTPAQGPLTGVATGLHSSTDRSPAWRRRTEGEQRWWVALSILLVVVLQSLLPQRFTIHPRFLLQAIEFAALVALVVTHPERMSKRTKGVRAASQALLAFVAVTNVISVVLLIHQITSGGKIPATELLLGGAEIWFTNAMVFALWYWEYDRGGPASRARGDAEIPDFLFPQMTDDKLAANWEPIFMDYLFMSYTNSTAFSPTDTLPLSRWAKALFMAQSAISLVTVALIAARAVNILPGS</sequence>
<evidence type="ECO:0000256" key="2">
    <source>
        <dbReference type="SAM" id="Phobius"/>
    </source>
</evidence>
<keyword evidence="2" id="KW-0812">Transmembrane</keyword>
<evidence type="ECO:0000313" key="3">
    <source>
        <dbReference type="EMBL" id="MDT0261740.1"/>
    </source>
</evidence>
<evidence type="ECO:0000256" key="1">
    <source>
        <dbReference type="SAM" id="MobiDB-lite"/>
    </source>
</evidence>
<evidence type="ECO:0000313" key="4">
    <source>
        <dbReference type="Proteomes" id="UP001183176"/>
    </source>
</evidence>
<proteinExistence type="predicted"/>